<dbReference type="Pfam" id="PF03705">
    <property type="entry name" value="CheR_N"/>
    <property type="match status" value="1"/>
</dbReference>
<evidence type="ECO:0000256" key="4">
    <source>
        <dbReference type="ARBA" id="ARBA00022679"/>
    </source>
</evidence>
<dbReference type="Pfam" id="PF01739">
    <property type="entry name" value="CheR"/>
    <property type="match status" value="1"/>
</dbReference>
<dbReference type="InterPro" id="IPR036804">
    <property type="entry name" value="CheR_N_sf"/>
</dbReference>
<dbReference type="EC" id="2.1.1.80" evidence="2"/>
<dbReference type="GO" id="GO:0032259">
    <property type="term" value="P:methylation"/>
    <property type="evidence" value="ECO:0007669"/>
    <property type="project" value="UniProtKB-KW"/>
</dbReference>
<keyword evidence="3" id="KW-0489">Methyltransferase</keyword>
<keyword evidence="5" id="KW-0949">S-adenosyl-L-methionine</keyword>
<reference evidence="7 8" key="1">
    <citation type="journal article" date="2017" name="ISME J.">
        <title>Potential for microbial H2 and metal transformations associated with novel bacteria and archaea in deep terrestrial subsurface sediments.</title>
        <authorList>
            <person name="Hernsdorf A.W."/>
            <person name="Amano Y."/>
            <person name="Miyakawa K."/>
            <person name="Ise K."/>
            <person name="Suzuki Y."/>
            <person name="Anantharaman K."/>
            <person name="Probst A."/>
            <person name="Burstein D."/>
            <person name="Thomas B.C."/>
            <person name="Banfield J.F."/>
        </authorList>
    </citation>
    <scope>NUCLEOTIDE SEQUENCE [LARGE SCALE GENOMIC DNA]</scope>
    <source>
        <strain evidence="7">HGW-Actinobacteria-3</strain>
    </source>
</reference>
<dbReference type="PANTHER" id="PTHR24422:SF10">
    <property type="entry name" value="CHEMOTAXIS PROTEIN METHYLTRANSFERASE 2"/>
    <property type="match status" value="1"/>
</dbReference>
<evidence type="ECO:0000256" key="5">
    <source>
        <dbReference type="ARBA" id="ARBA00022691"/>
    </source>
</evidence>
<name>A0A2N3G591_9ACTN</name>
<accession>A0A2N3G591</accession>
<evidence type="ECO:0000259" key="6">
    <source>
        <dbReference type="PROSITE" id="PS50123"/>
    </source>
</evidence>
<comment type="catalytic activity">
    <reaction evidence="1">
        <text>L-glutamyl-[protein] + S-adenosyl-L-methionine = [protein]-L-glutamate 5-O-methyl ester + S-adenosyl-L-homocysteine</text>
        <dbReference type="Rhea" id="RHEA:24452"/>
        <dbReference type="Rhea" id="RHEA-COMP:10208"/>
        <dbReference type="Rhea" id="RHEA-COMP:10311"/>
        <dbReference type="ChEBI" id="CHEBI:29973"/>
        <dbReference type="ChEBI" id="CHEBI:57856"/>
        <dbReference type="ChEBI" id="CHEBI:59789"/>
        <dbReference type="ChEBI" id="CHEBI:82795"/>
        <dbReference type="EC" id="2.1.1.80"/>
    </reaction>
</comment>
<evidence type="ECO:0000313" key="8">
    <source>
        <dbReference type="Proteomes" id="UP000233654"/>
    </source>
</evidence>
<proteinExistence type="predicted"/>
<sequence>MLERGFDCEQYKENYLKRRIGIRVRATGASDYQDYLRILRYNPEEYAELLNELTINVTQFFRDADVYMKLQKSVLPDLVKDKLKMGSHTVRVWSAGCASGEEPYSMAMLMEKVLGADAKRWNVRVLGSDFDDGSLAIAREGVYRDIEMPQGIDAAQFFEITRDPDGVEFRLKEDIKRKVKFEKADLLGESKARRFDMILCRNLLIYFDRKVQTQIIETLSRNMLREGYLVLGKSETLGLEVAHKFEAVFPRERIYKMTADNRSEDA</sequence>
<dbReference type="Gene3D" id="1.10.155.10">
    <property type="entry name" value="Chemotaxis receptor methyltransferase CheR, N-terminal domain"/>
    <property type="match status" value="1"/>
</dbReference>
<dbReference type="Gene3D" id="3.40.50.150">
    <property type="entry name" value="Vaccinia Virus protein VP39"/>
    <property type="match status" value="1"/>
</dbReference>
<dbReference type="InterPro" id="IPR050903">
    <property type="entry name" value="Bact_Chemotaxis_MeTrfase"/>
</dbReference>
<evidence type="ECO:0000256" key="1">
    <source>
        <dbReference type="ARBA" id="ARBA00001541"/>
    </source>
</evidence>
<dbReference type="AlphaFoldDB" id="A0A2N3G591"/>
<organism evidence="7 8">
    <name type="scientific">Candidatus Anoxymicrobium japonicum</name>
    <dbReference type="NCBI Taxonomy" id="2013648"/>
    <lineage>
        <taxon>Bacteria</taxon>
        <taxon>Bacillati</taxon>
        <taxon>Actinomycetota</taxon>
        <taxon>Candidatus Geothermincolia</taxon>
        <taxon>Candidatus Geothermincolales</taxon>
        <taxon>Candidatus Anoxymicrobiaceae</taxon>
        <taxon>Candidatus Anoxymicrobium</taxon>
    </lineage>
</organism>
<keyword evidence="4" id="KW-0808">Transferase</keyword>
<evidence type="ECO:0000256" key="2">
    <source>
        <dbReference type="ARBA" id="ARBA00012534"/>
    </source>
</evidence>
<dbReference type="InterPro" id="IPR029063">
    <property type="entry name" value="SAM-dependent_MTases_sf"/>
</dbReference>
<dbReference type="InterPro" id="IPR022641">
    <property type="entry name" value="CheR_N"/>
</dbReference>
<dbReference type="EMBL" id="PHEX01000057">
    <property type="protein sequence ID" value="PKQ27758.1"/>
    <property type="molecule type" value="Genomic_DNA"/>
</dbReference>
<evidence type="ECO:0000256" key="3">
    <source>
        <dbReference type="ARBA" id="ARBA00022603"/>
    </source>
</evidence>
<feature type="domain" description="CheR-type methyltransferase" evidence="6">
    <location>
        <begin position="1"/>
        <end position="246"/>
    </location>
</feature>
<dbReference type="InterPro" id="IPR022642">
    <property type="entry name" value="CheR_C"/>
</dbReference>
<dbReference type="SMART" id="SM00138">
    <property type="entry name" value="MeTrc"/>
    <property type="match status" value="1"/>
</dbReference>
<dbReference type="SUPFAM" id="SSF53335">
    <property type="entry name" value="S-adenosyl-L-methionine-dependent methyltransferases"/>
    <property type="match status" value="1"/>
</dbReference>
<gene>
    <name evidence="7" type="ORF">CVT63_06365</name>
</gene>
<dbReference type="PANTHER" id="PTHR24422">
    <property type="entry name" value="CHEMOTAXIS PROTEIN METHYLTRANSFERASE"/>
    <property type="match status" value="1"/>
</dbReference>
<dbReference type="Proteomes" id="UP000233654">
    <property type="component" value="Unassembled WGS sequence"/>
</dbReference>
<dbReference type="PRINTS" id="PR00996">
    <property type="entry name" value="CHERMTFRASE"/>
</dbReference>
<dbReference type="SUPFAM" id="SSF47757">
    <property type="entry name" value="Chemotaxis receptor methyltransferase CheR, N-terminal domain"/>
    <property type="match status" value="1"/>
</dbReference>
<dbReference type="InterPro" id="IPR000780">
    <property type="entry name" value="CheR_MeTrfase"/>
</dbReference>
<protein>
    <recommendedName>
        <fullName evidence="2">protein-glutamate O-methyltransferase</fullName>
        <ecNumber evidence="2">2.1.1.80</ecNumber>
    </recommendedName>
</protein>
<dbReference type="PROSITE" id="PS50123">
    <property type="entry name" value="CHER"/>
    <property type="match status" value="1"/>
</dbReference>
<comment type="caution">
    <text evidence="7">The sequence shown here is derived from an EMBL/GenBank/DDBJ whole genome shotgun (WGS) entry which is preliminary data.</text>
</comment>
<dbReference type="GO" id="GO:0008983">
    <property type="term" value="F:protein-glutamate O-methyltransferase activity"/>
    <property type="evidence" value="ECO:0007669"/>
    <property type="project" value="UniProtKB-EC"/>
</dbReference>
<evidence type="ECO:0000313" key="7">
    <source>
        <dbReference type="EMBL" id="PKQ27758.1"/>
    </source>
</evidence>